<evidence type="ECO:0000259" key="5">
    <source>
        <dbReference type="PROSITE" id="PS51891"/>
    </source>
</evidence>
<dbReference type="AlphaFoldDB" id="A0A0L0HTH5"/>
<proteinExistence type="inferred from homology"/>
<protein>
    <submittedName>
        <fullName evidence="6">Glutathione-dependent formaldehyde-activating GFA</fullName>
    </submittedName>
</protein>
<organism evidence="6 7">
    <name type="scientific">Spizellomyces punctatus (strain DAOM BR117)</name>
    <dbReference type="NCBI Taxonomy" id="645134"/>
    <lineage>
        <taxon>Eukaryota</taxon>
        <taxon>Fungi</taxon>
        <taxon>Fungi incertae sedis</taxon>
        <taxon>Chytridiomycota</taxon>
        <taxon>Chytridiomycota incertae sedis</taxon>
        <taxon>Chytridiomycetes</taxon>
        <taxon>Spizellomycetales</taxon>
        <taxon>Spizellomycetaceae</taxon>
        <taxon>Spizellomyces</taxon>
    </lineage>
</organism>
<name>A0A0L0HTH5_SPIPD</name>
<dbReference type="PANTHER" id="PTHR33337">
    <property type="entry name" value="GFA DOMAIN-CONTAINING PROTEIN"/>
    <property type="match status" value="1"/>
</dbReference>
<dbReference type="RefSeq" id="XP_016612441.1">
    <property type="nucleotide sequence ID" value="XM_016748466.1"/>
</dbReference>
<evidence type="ECO:0000256" key="2">
    <source>
        <dbReference type="ARBA" id="ARBA00022723"/>
    </source>
</evidence>
<dbReference type="SUPFAM" id="SSF51316">
    <property type="entry name" value="Mss4-like"/>
    <property type="match status" value="1"/>
</dbReference>
<dbReference type="Proteomes" id="UP000053201">
    <property type="component" value="Unassembled WGS sequence"/>
</dbReference>
<dbReference type="VEuPathDB" id="FungiDB:SPPG_00133"/>
<dbReference type="GeneID" id="27683881"/>
<keyword evidence="4" id="KW-0456">Lyase</keyword>
<evidence type="ECO:0000256" key="1">
    <source>
        <dbReference type="ARBA" id="ARBA00005495"/>
    </source>
</evidence>
<dbReference type="GO" id="GO:0016846">
    <property type="term" value="F:carbon-sulfur lyase activity"/>
    <property type="evidence" value="ECO:0007669"/>
    <property type="project" value="InterPro"/>
</dbReference>
<evidence type="ECO:0000313" key="6">
    <source>
        <dbReference type="EMBL" id="KND04402.1"/>
    </source>
</evidence>
<dbReference type="GO" id="GO:0046872">
    <property type="term" value="F:metal ion binding"/>
    <property type="evidence" value="ECO:0007669"/>
    <property type="project" value="UniProtKB-KW"/>
</dbReference>
<keyword evidence="2" id="KW-0479">Metal-binding</keyword>
<dbReference type="Gene3D" id="3.90.1590.10">
    <property type="entry name" value="glutathione-dependent formaldehyde- activating enzyme (gfa)"/>
    <property type="match status" value="1"/>
</dbReference>
<keyword evidence="3" id="KW-0862">Zinc</keyword>
<dbReference type="InParanoid" id="A0A0L0HTH5"/>
<evidence type="ECO:0000256" key="3">
    <source>
        <dbReference type="ARBA" id="ARBA00022833"/>
    </source>
</evidence>
<evidence type="ECO:0000256" key="4">
    <source>
        <dbReference type="ARBA" id="ARBA00023239"/>
    </source>
</evidence>
<keyword evidence="7" id="KW-1185">Reference proteome</keyword>
<reference evidence="6 7" key="1">
    <citation type="submission" date="2009-08" db="EMBL/GenBank/DDBJ databases">
        <title>The Genome Sequence of Spizellomyces punctatus strain DAOM BR117.</title>
        <authorList>
            <consortium name="The Broad Institute Genome Sequencing Platform"/>
            <person name="Russ C."/>
            <person name="Cuomo C."/>
            <person name="Shea T."/>
            <person name="Young S.K."/>
            <person name="Zeng Q."/>
            <person name="Koehrsen M."/>
            <person name="Haas B."/>
            <person name="Borodovsky M."/>
            <person name="Guigo R."/>
            <person name="Alvarado L."/>
            <person name="Berlin A."/>
            <person name="Bochicchio J."/>
            <person name="Borenstein D."/>
            <person name="Chapman S."/>
            <person name="Chen Z."/>
            <person name="Engels R."/>
            <person name="Freedman E."/>
            <person name="Gellesch M."/>
            <person name="Goldberg J."/>
            <person name="Griggs A."/>
            <person name="Gujja S."/>
            <person name="Heiman D."/>
            <person name="Hepburn T."/>
            <person name="Howarth C."/>
            <person name="Jen D."/>
            <person name="Larson L."/>
            <person name="Lewis B."/>
            <person name="Mehta T."/>
            <person name="Park D."/>
            <person name="Pearson M."/>
            <person name="Roberts A."/>
            <person name="Saif S."/>
            <person name="Shenoy N."/>
            <person name="Sisk P."/>
            <person name="Stolte C."/>
            <person name="Sykes S."/>
            <person name="Thomson T."/>
            <person name="Walk T."/>
            <person name="White J."/>
            <person name="Yandava C."/>
            <person name="Burger G."/>
            <person name="Gray M.W."/>
            <person name="Holland P.W.H."/>
            <person name="King N."/>
            <person name="Lang F.B.F."/>
            <person name="Roger A.J."/>
            <person name="Ruiz-Trillo I."/>
            <person name="Lander E."/>
            <person name="Nusbaum C."/>
        </authorList>
    </citation>
    <scope>NUCLEOTIDE SEQUENCE [LARGE SCALE GENOMIC DNA]</scope>
    <source>
        <strain evidence="6 7">DAOM BR117</strain>
    </source>
</reference>
<feature type="domain" description="CENP-V/GFA" evidence="5">
    <location>
        <begin position="1"/>
        <end position="96"/>
    </location>
</feature>
<dbReference type="InterPro" id="IPR006913">
    <property type="entry name" value="CENP-V/GFA"/>
</dbReference>
<dbReference type="Pfam" id="PF04828">
    <property type="entry name" value="GFA"/>
    <property type="match status" value="1"/>
</dbReference>
<comment type="similarity">
    <text evidence="1">Belongs to the Gfa family.</text>
</comment>
<sequence length="113" mass="12630">MTVCHCGSCRKAQGHSCVAVVVDATLFKWTHGQKCIREFESTIGKKRAFCERCGTPLYSRRDDLPTVLRLRMGTVDTPTDATPVAHIYATDVPAWAALDDDIPRYSELEPSRM</sequence>
<evidence type="ECO:0000313" key="7">
    <source>
        <dbReference type="Proteomes" id="UP000053201"/>
    </source>
</evidence>
<dbReference type="OMA" id="HIKSFCT"/>
<dbReference type="PANTHER" id="PTHR33337:SF40">
    <property type="entry name" value="CENP-V_GFA DOMAIN-CONTAINING PROTEIN-RELATED"/>
    <property type="match status" value="1"/>
</dbReference>
<accession>A0A0L0HTH5</accession>
<dbReference type="PROSITE" id="PS51891">
    <property type="entry name" value="CENP_V_GFA"/>
    <property type="match status" value="1"/>
</dbReference>
<dbReference type="InterPro" id="IPR011057">
    <property type="entry name" value="Mss4-like_sf"/>
</dbReference>
<gene>
    <name evidence="6" type="ORF">SPPG_00133</name>
</gene>
<dbReference type="OrthoDB" id="428768at2759"/>
<dbReference type="EMBL" id="KQ257450">
    <property type="protein sequence ID" value="KND04402.1"/>
    <property type="molecule type" value="Genomic_DNA"/>
</dbReference>